<name>A0A5B7EM50_PORTR</name>
<evidence type="ECO:0000313" key="3">
    <source>
        <dbReference type="Proteomes" id="UP000324222"/>
    </source>
</evidence>
<dbReference type="EMBL" id="VSRR010003316">
    <property type="protein sequence ID" value="MPC35640.1"/>
    <property type="molecule type" value="Genomic_DNA"/>
</dbReference>
<keyword evidence="3" id="KW-1185">Reference proteome</keyword>
<reference evidence="2 3" key="1">
    <citation type="submission" date="2019-05" db="EMBL/GenBank/DDBJ databases">
        <title>Another draft genome of Portunus trituberculatus and its Hox gene families provides insights of decapod evolution.</title>
        <authorList>
            <person name="Jeong J.-H."/>
            <person name="Song I."/>
            <person name="Kim S."/>
            <person name="Choi T."/>
            <person name="Kim D."/>
            <person name="Ryu S."/>
            <person name="Kim W."/>
        </authorList>
    </citation>
    <scope>NUCLEOTIDE SEQUENCE [LARGE SCALE GENOMIC DNA]</scope>
    <source>
        <tissue evidence="2">Muscle</tissue>
    </source>
</reference>
<organism evidence="2 3">
    <name type="scientific">Portunus trituberculatus</name>
    <name type="common">Swimming crab</name>
    <name type="synonym">Neptunus trituberculatus</name>
    <dbReference type="NCBI Taxonomy" id="210409"/>
    <lineage>
        <taxon>Eukaryota</taxon>
        <taxon>Metazoa</taxon>
        <taxon>Ecdysozoa</taxon>
        <taxon>Arthropoda</taxon>
        <taxon>Crustacea</taxon>
        <taxon>Multicrustacea</taxon>
        <taxon>Malacostraca</taxon>
        <taxon>Eumalacostraca</taxon>
        <taxon>Eucarida</taxon>
        <taxon>Decapoda</taxon>
        <taxon>Pleocyemata</taxon>
        <taxon>Brachyura</taxon>
        <taxon>Eubrachyura</taxon>
        <taxon>Portunoidea</taxon>
        <taxon>Portunidae</taxon>
        <taxon>Portuninae</taxon>
        <taxon>Portunus</taxon>
    </lineage>
</organism>
<comment type="caution">
    <text evidence="2">The sequence shown here is derived from an EMBL/GenBank/DDBJ whole genome shotgun (WGS) entry which is preliminary data.</text>
</comment>
<gene>
    <name evidence="2" type="ORF">E2C01_029066</name>
</gene>
<dbReference type="AlphaFoldDB" id="A0A5B7EM50"/>
<feature type="compositionally biased region" description="Basic and acidic residues" evidence="1">
    <location>
        <begin position="18"/>
        <end position="29"/>
    </location>
</feature>
<protein>
    <submittedName>
        <fullName evidence="2">Uncharacterized protein</fullName>
    </submittedName>
</protein>
<sequence>MMIVDTAIAEDTLGGAGRESEGKGGEEGREDGRVFSVFRRVLTLYPQGLVAGNALILLLVEEKQMDEANLQRPFKIKSSFFVEIACVCARDLSVR</sequence>
<evidence type="ECO:0000313" key="2">
    <source>
        <dbReference type="EMBL" id="MPC35640.1"/>
    </source>
</evidence>
<evidence type="ECO:0000256" key="1">
    <source>
        <dbReference type="SAM" id="MobiDB-lite"/>
    </source>
</evidence>
<feature type="region of interest" description="Disordered" evidence="1">
    <location>
        <begin position="1"/>
        <end position="29"/>
    </location>
</feature>
<dbReference type="Proteomes" id="UP000324222">
    <property type="component" value="Unassembled WGS sequence"/>
</dbReference>
<accession>A0A5B7EM50</accession>
<proteinExistence type="predicted"/>